<gene>
    <name evidence="3" type="ORF">A3770_15p75630</name>
    <name evidence="2" type="ORF">CPRI1469_LOCUS3470</name>
</gene>
<feature type="region of interest" description="Disordered" evidence="1">
    <location>
        <begin position="235"/>
        <end position="283"/>
    </location>
</feature>
<dbReference type="Pfam" id="PF00805">
    <property type="entry name" value="Pentapeptide"/>
    <property type="match status" value="2"/>
</dbReference>
<dbReference type="EMBL" id="HBHL01005336">
    <property type="protein sequence ID" value="CAD9714617.1"/>
    <property type="molecule type" value="Transcribed_RNA"/>
</dbReference>
<proteinExistence type="predicted"/>
<protein>
    <submittedName>
        <fullName evidence="3">Uncharacterized protein</fullName>
    </submittedName>
</protein>
<dbReference type="EMBL" id="CP031048">
    <property type="protein sequence ID" value="QDZ25045.1"/>
    <property type="molecule type" value="Genomic_DNA"/>
</dbReference>
<feature type="region of interest" description="Disordered" evidence="1">
    <location>
        <begin position="1"/>
        <end position="42"/>
    </location>
</feature>
<dbReference type="Gene3D" id="2.160.20.80">
    <property type="entry name" value="E3 ubiquitin-protein ligase SopA"/>
    <property type="match status" value="1"/>
</dbReference>
<accession>A0A5B8MZC5</accession>
<dbReference type="PANTHER" id="PTHR47121">
    <property type="entry name" value="THYLAKOID LUMENAL PROTEIN TL20.3, CHLOROPLASTIC"/>
    <property type="match status" value="1"/>
</dbReference>
<evidence type="ECO:0000313" key="3">
    <source>
        <dbReference type="EMBL" id="QDZ25045.1"/>
    </source>
</evidence>
<dbReference type="AlphaFoldDB" id="A0A5B8MZC5"/>
<keyword evidence="4" id="KW-1185">Reference proteome</keyword>
<evidence type="ECO:0000256" key="1">
    <source>
        <dbReference type="SAM" id="MobiDB-lite"/>
    </source>
</evidence>
<dbReference type="OrthoDB" id="9989223at2759"/>
<evidence type="ECO:0000313" key="4">
    <source>
        <dbReference type="Proteomes" id="UP000316726"/>
    </source>
</evidence>
<dbReference type="InterPro" id="IPR053285">
    <property type="entry name" value="Thylakoid_lumenal_pentapeptide"/>
</dbReference>
<name>A0A5B8MZC5_9CHLO</name>
<dbReference type="InterPro" id="IPR001646">
    <property type="entry name" value="5peptide_repeat"/>
</dbReference>
<feature type="compositionally biased region" description="Polar residues" evidence="1">
    <location>
        <begin position="28"/>
        <end position="42"/>
    </location>
</feature>
<sequence>MTKASLARRTVGSRGRCGVAARAHHSRGQSQPPSFAPSTVSEENGSSVMSKVRATLASVALAATVAGGVGAYDAVAPLQARAELNEREYERGGEFNRGSAKQFGGIDMIKQDIVKDFGKDLRLSNFVQANIRYAKLRGANLRGAYMMKLVAPDVDFTGADMSDALMDRSVFVDANFTDAILTRVVLTSSDLNGATIEGADFTDALLDKTTQMKLCERASGTNPVTGVSTRKSLKCGGGRFASRQSTPSRYMTDETAPTPKQEFEADRFSMYSTKPLPTDKSNK</sequence>
<dbReference type="STRING" id="1764295.A0A5B8MZC5"/>
<dbReference type="Proteomes" id="UP000316726">
    <property type="component" value="Chromosome 15"/>
</dbReference>
<dbReference type="SUPFAM" id="SSF141571">
    <property type="entry name" value="Pentapeptide repeat-like"/>
    <property type="match status" value="1"/>
</dbReference>
<reference evidence="2" key="2">
    <citation type="submission" date="2021-01" db="EMBL/GenBank/DDBJ databases">
        <authorList>
            <person name="Corre E."/>
            <person name="Pelletier E."/>
            <person name="Niang G."/>
            <person name="Scheremetjew M."/>
            <person name="Finn R."/>
            <person name="Kale V."/>
            <person name="Holt S."/>
            <person name="Cochrane G."/>
            <person name="Meng A."/>
            <person name="Brown T."/>
            <person name="Cohen L."/>
        </authorList>
    </citation>
    <scope>NUCLEOTIDE SEQUENCE</scope>
    <source>
        <strain evidence="2">CCMP1205</strain>
    </source>
</reference>
<reference evidence="3 4" key="1">
    <citation type="submission" date="2018-07" db="EMBL/GenBank/DDBJ databases">
        <title>The complete nuclear genome of the prasinophyte Chloropicon primus (CCMP1205).</title>
        <authorList>
            <person name="Pombert J.-F."/>
            <person name="Otis C."/>
            <person name="Turmel M."/>
            <person name="Lemieux C."/>
        </authorList>
    </citation>
    <scope>NUCLEOTIDE SEQUENCE [LARGE SCALE GENOMIC DNA]</scope>
    <source>
        <strain evidence="3 4">CCMP1205</strain>
    </source>
</reference>
<evidence type="ECO:0000313" key="2">
    <source>
        <dbReference type="EMBL" id="CAD9714617.1"/>
    </source>
</evidence>
<dbReference type="PANTHER" id="PTHR47121:SF2">
    <property type="entry name" value="THYLAKOID LUMENAL PROTEIN TL20.3, CHLOROPLASTIC"/>
    <property type="match status" value="1"/>
</dbReference>
<organism evidence="3 4">
    <name type="scientific">Chloropicon primus</name>
    <dbReference type="NCBI Taxonomy" id="1764295"/>
    <lineage>
        <taxon>Eukaryota</taxon>
        <taxon>Viridiplantae</taxon>
        <taxon>Chlorophyta</taxon>
        <taxon>Chloropicophyceae</taxon>
        <taxon>Chloropicales</taxon>
        <taxon>Chloropicaceae</taxon>
        <taxon>Chloropicon</taxon>
    </lineage>
</organism>